<keyword evidence="5 9" id="KW-0812">Transmembrane</keyword>
<feature type="transmembrane region" description="Helical" evidence="11">
    <location>
        <begin position="585"/>
        <end position="607"/>
    </location>
</feature>
<accession>A0ABW2SPS9</accession>
<feature type="transmembrane region" description="Helical" evidence="11">
    <location>
        <begin position="767"/>
        <end position="785"/>
    </location>
</feature>
<dbReference type="Pfam" id="PF13244">
    <property type="entry name" value="MbhD"/>
    <property type="match status" value="1"/>
</dbReference>
<evidence type="ECO:0000259" key="16">
    <source>
        <dbReference type="Pfam" id="PF20501"/>
    </source>
</evidence>
<dbReference type="RefSeq" id="WP_380976353.1">
    <property type="nucleotide sequence ID" value="NZ_JBHTEF010000001.1"/>
</dbReference>
<keyword evidence="6 11" id="KW-1133">Transmembrane helix</keyword>
<feature type="domain" description="Na+/H+ antiporter MnhB subunit-related protein" evidence="14">
    <location>
        <begin position="827"/>
        <end position="950"/>
    </location>
</feature>
<dbReference type="InterPro" id="IPR001750">
    <property type="entry name" value="ND/Mrp_TM"/>
</dbReference>
<dbReference type="InterPro" id="IPR025383">
    <property type="entry name" value="MrpA_C/MbhD"/>
</dbReference>
<evidence type="ECO:0000256" key="6">
    <source>
        <dbReference type="ARBA" id="ARBA00022989"/>
    </source>
</evidence>
<keyword evidence="4" id="KW-1003">Cell membrane</keyword>
<evidence type="ECO:0000313" key="17">
    <source>
        <dbReference type="EMBL" id="MFC7582151.1"/>
    </source>
</evidence>
<dbReference type="NCBIfam" id="NF009284">
    <property type="entry name" value="PRK12644.1"/>
    <property type="match status" value="1"/>
</dbReference>
<name>A0ABW2SPS9_9ACTO</name>
<dbReference type="InterPro" id="IPR007182">
    <property type="entry name" value="MnhB"/>
</dbReference>
<evidence type="ECO:0000256" key="10">
    <source>
        <dbReference type="SAM" id="MobiDB-lite"/>
    </source>
</evidence>
<evidence type="ECO:0000256" key="1">
    <source>
        <dbReference type="ARBA" id="ARBA00004651"/>
    </source>
</evidence>
<dbReference type="Pfam" id="PF04039">
    <property type="entry name" value="MnhB"/>
    <property type="match status" value="1"/>
</dbReference>
<gene>
    <name evidence="17" type="ORF">ACFQWG_13205</name>
</gene>
<protein>
    <submittedName>
        <fullName evidence="17">Na+/H+ antiporter subunit A</fullName>
    </submittedName>
</protein>
<dbReference type="InterPro" id="IPR046806">
    <property type="entry name" value="MrpA_C/MbhE"/>
</dbReference>
<dbReference type="Pfam" id="PF00662">
    <property type="entry name" value="Proton_antipo_N"/>
    <property type="match status" value="1"/>
</dbReference>
<feature type="domain" description="MrpA C-terminal/MbhD" evidence="15">
    <location>
        <begin position="627"/>
        <end position="691"/>
    </location>
</feature>
<feature type="domain" description="MrpA C-terminal/MbhE" evidence="16">
    <location>
        <begin position="703"/>
        <end position="792"/>
    </location>
</feature>
<feature type="transmembrane region" description="Helical" evidence="11">
    <location>
        <begin position="830"/>
        <end position="849"/>
    </location>
</feature>
<evidence type="ECO:0000259" key="15">
    <source>
        <dbReference type="Pfam" id="PF13244"/>
    </source>
</evidence>
<feature type="transmembrane region" description="Helical" evidence="11">
    <location>
        <begin position="894"/>
        <end position="914"/>
    </location>
</feature>
<evidence type="ECO:0000256" key="9">
    <source>
        <dbReference type="RuleBase" id="RU000320"/>
    </source>
</evidence>
<dbReference type="PRINTS" id="PR01434">
    <property type="entry name" value="NADHDHGNASE5"/>
</dbReference>
<feature type="domain" description="NADH:quinone oxidoreductase/Mrp antiporter transmembrane" evidence="12">
    <location>
        <begin position="125"/>
        <end position="410"/>
    </location>
</feature>
<feature type="transmembrane region" description="Helical" evidence="11">
    <location>
        <begin position="424"/>
        <end position="442"/>
    </location>
</feature>
<feature type="region of interest" description="Disordered" evidence="10">
    <location>
        <begin position="961"/>
        <end position="1007"/>
    </location>
</feature>
<dbReference type="Gene3D" id="1.20.120.1200">
    <property type="entry name" value="NADH-ubiquinone/plastoquinone oxidoreductase chain 6, subunit NuoJ"/>
    <property type="match status" value="1"/>
</dbReference>
<feature type="transmembrane region" description="Helical" evidence="11">
    <location>
        <begin position="370"/>
        <end position="392"/>
    </location>
</feature>
<feature type="transmembrane region" description="Helical" evidence="11">
    <location>
        <begin position="476"/>
        <end position="494"/>
    </location>
</feature>
<dbReference type="PANTHER" id="PTHR43373">
    <property type="entry name" value="NA(+)/H(+) ANTIPORTER SUBUNIT"/>
    <property type="match status" value="1"/>
</dbReference>
<dbReference type="InterPro" id="IPR001516">
    <property type="entry name" value="Proton_antipo_N"/>
</dbReference>
<dbReference type="Pfam" id="PF20501">
    <property type="entry name" value="MbhE"/>
    <property type="match status" value="1"/>
</dbReference>
<evidence type="ECO:0000256" key="2">
    <source>
        <dbReference type="ARBA" id="ARBA00022448"/>
    </source>
</evidence>
<evidence type="ECO:0000259" key="14">
    <source>
        <dbReference type="Pfam" id="PF04039"/>
    </source>
</evidence>
<dbReference type="Proteomes" id="UP001596527">
    <property type="component" value="Unassembled WGS sequence"/>
</dbReference>
<comment type="subcellular location">
    <subcellularLocation>
        <location evidence="1">Cell membrane</location>
        <topology evidence="1">Multi-pass membrane protein</topology>
    </subcellularLocation>
    <subcellularLocation>
        <location evidence="9">Membrane</location>
        <topology evidence="9">Multi-pass membrane protein</topology>
    </subcellularLocation>
</comment>
<feature type="transmembrane region" description="Helical" evidence="11">
    <location>
        <begin position="273"/>
        <end position="293"/>
    </location>
</feature>
<dbReference type="InterPro" id="IPR042106">
    <property type="entry name" value="Nuo/plastoQ_OxRdtase_6_NuoJ"/>
</dbReference>
<keyword evidence="3" id="KW-0050">Antiport</keyword>
<feature type="transmembrane region" description="Helical" evidence="11">
    <location>
        <begin position="162"/>
        <end position="183"/>
    </location>
</feature>
<feature type="transmembrane region" description="Helical" evidence="11">
    <location>
        <begin position="75"/>
        <end position="98"/>
    </location>
</feature>
<dbReference type="InterPro" id="IPR050616">
    <property type="entry name" value="CPA3_Na-H_Antiporter_A"/>
</dbReference>
<comment type="caution">
    <text evidence="17">The sequence shown here is derived from an EMBL/GenBank/DDBJ whole genome shotgun (WGS) entry which is preliminary data.</text>
</comment>
<evidence type="ECO:0000259" key="12">
    <source>
        <dbReference type="Pfam" id="PF00361"/>
    </source>
</evidence>
<evidence type="ECO:0000313" key="18">
    <source>
        <dbReference type="Proteomes" id="UP001596527"/>
    </source>
</evidence>
<evidence type="ECO:0000256" key="5">
    <source>
        <dbReference type="ARBA" id="ARBA00022692"/>
    </source>
</evidence>
<keyword evidence="7" id="KW-0406">Ion transport</keyword>
<keyword evidence="8 11" id="KW-0472">Membrane</keyword>
<evidence type="ECO:0000256" key="11">
    <source>
        <dbReference type="SAM" id="Phobius"/>
    </source>
</evidence>
<feature type="transmembrane region" description="Helical" evidence="11">
    <location>
        <begin position="934"/>
        <end position="954"/>
    </location>
</feature>
<organism evidence="17 18">
    <name type="scientific">Schaalia naturae</name>
    <dbReference type="NCBI Taxonomy" id="635203"/>
    <lineage>
        <taxon>Bacteria</taxon>
        <taxon>Bacillati</taxon>
        <taxon>Actinomycetota</taxon>
        <taxon>Actinomycetes</taxon>
        <taxon>Actinomycetales</taxon>
        <taxon>Actinomycetaceae</taxon>
        <taxon>Schaalia</taxon>
    </lineage>
</organism>
<feature type="transmembrane region" description="Helical" evidence="11">
    <location>
        <begin position="855"/>
        <end position="874"/>
    </location>
</feature>
<dbReference type="PANTHER" id="PTHR43373:SF1">
    <property type="entry name" value="NA(+)_H(+) ANTIPORTER SUBUNIT A"/>
    <property type="match status" value="1"/>
</dbReference>
<sequence>MVALLAAHLCAAMLAPWLVARLGRRALPVLALVPASSAVWALVHTEAVRSGVSTVEHLPWIPGLQMDLWFRLDTLSWLMTLIVGGVGALVLVYAGGYFSSTSAGLGRFAAVFTGFAGAMLGVVTSDHTIGVYVFWEATSLLSFLLIGHHHERRPARAAARQALLVTSSGALAMFAGLVMLGLAPGGSFRLSELVPALTDGRMDASSPQVAVAAVLVAAGAFSKSALVPFHFWLPGAMAAPTPVSAFLHAAAMVKAGVYLIARLTPGFTQIPVWSPLIVALGLATLLVGGWRALRQDDLKLVLAYGTVSQLGLISAAVGQGSAGAMAAGLTMLVAHSLFKSTLFLTIGAVESATGTRDLRRLSGLGRRKPVLAAASGLAALSMAGVPLTTGYLGKEALLAALLHGSEASWATAWGTAAGARTLDVALALVIAAGSVLTVAYSWRVWWGAFGTRPIDPACRPATASERSTEHPAPTPLLMTVPIVVLSLGALLGWAPSPMQSVMELHGADGLPGAAHLAWWSGWEPAALTALILLGGAALVAVADRFRALQSRIAPPVAITDVFSWSLRELEILATRVTRLSQRGSLPWDLTTILLTLVVAGGIAAVADPPRSVTVRAWDSFAQVGIAVLVVAAAVLTARSRRRMRAAFALGAVGLGVALLYASQGAPDLALTQLVVESVSIVVFVLVLRKLPPFFSDRPLASARWGHLLLAVAVGAGVVAAGLAATSARVDAPVSELMPTEALSFGNGRNIVNVILVDIRAWDTVGELSVLLVTATGVASLVYAAGHRPRPERRSRAWGGPAAGAAGGDEGAFLPSVAALRPQDRSTVLEVTTRLLFPTMLILSLWLLLIGHNNPGGGFAGGVVAGIAFVLRYLAGGRHELAEAMPVAPGRIMGLGLFIAGAGALSPLAFGNAVLQSTPVDIHLGALGGLHFTTAMILDVGVYVLVVGLVLDLVASVGAEVDRQSATPASPGRRPLSGGRADEGGAALVQDGPPGPDRPGPEENGGPS</sequence>
<proteinExistence type="predicted"/>
<feature type="transmembrane region" description="Helical" evidence="11">
    <location>
        <begin position="300"/>
        <end position="318"/>
    </location>
</feature>
<feature type="transmembrane region" description="Helical" evidence="11">
    <location>
        <begin position="105"/>
        <end position="123"/>
    </location>
</feature>
<evidence type="ECO:0000256" key="8">
    <source>
        <dbReference type="ARBA" id="ARBA00023136"/>
    </source>
</evidence>
<dbReference type="EMBL" id="JBHTEF010000001">
    <property type="protein sequence ID" value="MFC7582151.1"/>
    <property type="molecule type" value="Genomic_DNA"/>
</dbReference>
<keyword evidence="18" id="KW-1185">Reference proteome</keyword>
<feature type="domain" description="NADH-Ubiquinone oxidoreductase (complex I) chain 5 N-terminal" evidence="13">
    <location>
        <begin position="63"/>
        <end position="108"/>
    </location>
</feature>
<evidence type="ECO:0000256" key="3">
    <source>
        <dbReference type="ARBA" id="ARBA00022449"/>
    </source>
</evidence>
<feature type="transmembrane region" description="Helical" evidence="11">
    <location>
        <begin position="324"/>
        <end position="349"/>
    </location>
</feature>
<keyword evidence="2" id="KW-0813">Transport</keyword>
<reference evidence="18" key="1">
    <citation type="journal article" date="2019" name="Int. J. Syst. Evol. Microbiol.">
        <title>The Global Catalogue of Microorganisms (GCM) 10K type strain sequencing project: providing services to taxonomists for standard genome sequencing and annotation.</title>
        <authorList>
            <consortium name="The Broad Institute Genomics Platform"/>
            <consortium name="The Broad Institute Genome Sequencing Center for Infectious Disease"/>
            <person name="Wu L."/>
            <person name="Ma J."/>
        </authorList>
    </citation>
    <scope>NUCLEOTIDE SEQUENCE [LARGE SCALE GENOMIC DNA]</scope>
    <source>
        <strain evidence="18">CCUG 56698</strain>
    </source>
</reference>
<evidence type="ECO:0000256" key="7">
    <source>
        <dbReference type="ARBA" id="ARBA00023065"/>
    </source>
</evidence>
<feature type="transmembrane region" description="Helical" evidence="11">
    <location>
        <begin position="525"/>
        <end position="542"/>
    </location>
</feature>
<evidence type="ECO:0000256" key="4">
    <source>
        <dbReference type="ARBA" id="ARBA00022475"/>
    </source>
</evidence>
<feature type="transmembrane region" description="Helical" evidence="11">
    <location>
        <begin position="644"/>
        <end position="662"/>
    </location>
</feature>
<feature type="transmembrane region" description="Helical" evidence="11">
    <location>
        <begin position="209"/>
        <end position="233"/>
    </location>
</feature>
<feature type="transmembrane region" description="Helical" evidence="11">
    <location>
        <begin position="619"/>
        <end position="637"/>
    </location>
</feature>
<feature type="transmembrane region" description="Helical" evidence="11">
    <location>
        <begin position="707"/>
        <end position="727"/>
    </location>
</feature>
<evidence type="ECO:0000259" key="13">
    <source>
        <dbReference type="Pfam" id="PF00662"/>
    </source>
</evidence>
<feature type="transmembrane region" description="Helical" evidence="11">
    <location>
        <begin position="668"/>
        <end position="687"/>
    </location>
</feature>
<dbReference type="Pfam" id="PF00361">
    <property type="entry name" value="Proton_antipo_M"/>
    <property type="match status" value="1"/>
</dbReference>
<feature type="transmembrane region" description="Helical" evidence="11">
    <location>
        <begin position="129"/>
        <end position="150"/>
    </location>
</feature>